<dbReference type="OrthoDB" id="5181746at2"/>
<keyword evidence="3" id="KW-1185">Reference proteome</keyword>
<evidence type="ECO:0000313" key="3">
    <source>
        <dbReference type="Proteomes" id="UP000245283"/>
    </source>
</evidence>
<dbReference type="AlphaFoldDB" id="A0A2V1K5X5"/>
<dbReference type="Pfam" id="PF00085">
    <property type="entry name" value="Thioredoxin"/>
    <property type="match status" value="1"/>
</dbReference>
<gene>
    <name evidence="2" type="ORF">DD236_11810</name>
</gene>
<dbReference type="InterPro" id="IPR013766">
    <property type="entry name" value="Thioredoxin_domain"/>
</dbReference>
<protein>
    <submittedName>
        <fullName evidence="2">Co-chaperone YbbN</fullName>
    </submittedName>
</protein>
<dbReference type="PROSITE" id="PS51352">
    <property type="entry name" value="THIOREDOXIN_2"/>
    <property type="match status" value="1"/>
</dbReference>
<proteinExistence type="predicted"/>
<dbReference type="Gene3D" id="1.25.40.10">
    <property type="entry name" value="Tetratricopeptide repeat domain"/>
    <property type="match status" value="1"/>
</dbReference>
<accession>A0A2V1K5X5</accession>
<evidence type="ECO:0000259" key="1">
    <source>
        <dbReference type="PROSITE" id="PS51352"/>
    </source>
</evidence>
<sequence>MTQPLASSMYGAVDLSGLAQSASPAQAGPDGTVPGPYVLDVNQDNLRGVLETSGQLPVVLSFYAEQSEASVKLTSQLEALAGEARGHFQLGKVDVGASPEVAQAFGLQGVPAAVALIQGQPVPLFQGSPDDSEIAPLINRVLETAAQYGMTAVLSGDEEPEEPAAPARPPHQAAGFDAVDAGDLETAKAEFTQALKDNPGDEESQKMLAQVELVERVREVTDPVALMQQAQAAGLDDVPTQLSAADVECYNRRPEAAFQRLIDVISVTSGQDRETARKRLLELFEIVGSDNPAVGQARKALAMALFS</sequence>
<dbReference type="Pfam" id="PF14561">
    <property type="entry name" value="TPR_20"/>
    <property type="match status" value="1"/>
</dbReference>
<dbReference type="SUPFAM" id="SSF52833">
    <property type="entry name" value="Thioredoxin-like"/>
    <property type="match status" value="1"/>
</dbReference>
<dbReference type="Gene3D" id="3.40.30.10">
    <property type="entry name" value="Glutaredoxin"/>
    <property type="match status" value="1"/>
</dbReference>
<dbReference type="RefSeq" id="WP_109094598.1">
    <property type="nucleotide sequence ID" value="NZ_CAMELQ010000018.1"/>
</dbReference>
<dbReference type="EMBL" id="QETB01000008">
    <property type="protein sequence ID" value="PWF24382.1"/>
    <property type="molecule type" value="Genomic_DNA"/>
</dbReference>
<dbReference type="Proteomes" id="UP000245283">
    <property type="component" value="Unassembled WGS sequence"/>
</dbReference>
<comment type="caution">
    <text evidence="2">The sequence shown here is derived from an EMBL/GenBank/DDBJ whole genome shotgun (WGS) entry which is preliminary data.</text>
</comment>
<dbReference type="CDD" id="cd02956">
    <property type="entry name" value="ybbN"/>
    <property type="match status" value="1"/>
</dbReference>
<dbReference type="GO" id="GO:0006950">
    <property type="term" value="P:response to stress"/>
    <property type="evidence" value="ECO:0007669"/>
    <property type="project" value="UniProtKB-ARBA"/>
</dbReference>
<organism evidence="2 3">
    <name type="scientific">Ancrocorticia populi</name>
    <dbReference type="NCBI Taxonomy" id="2175228"/>
    <lineage>
        <taxon>Bacteria</taxon>
        <taxon>Bacillati</taxon>
        <taxon>Actinomycetota</taxon>
        <taxon>Actinomycetes</taxon>
        <taxon>Actinomycetales</taxon>
        <taxon>Actinomycetaceae</taxon>
        <taxon>Ancrocorticia</taxon>
    </lineage>
</organism>
<reference evidence="3" key="1">
    <citation type="submission" date="2018-05" db="EMBL/GenBank/DDBJ databases">
        <authorList>
            <person name="Li Y."/>
        </authorList>
    </citation>
    <scope>NUCLEOTIDE SEQUENCE [LARGE SCALE GENOMIC DNA]</scope>
    <source>
        <strain evidence="3">sk1b4</strain>
    </source>
</reference>
<name>A0A2V1K5X5_9ACTO</name>
<evidence type="ECO:0000313" key="2">
    <source>
        <dbReference type="EMBL" id="PWF24382.1"/>
    </source>
</evidence>
<feature type="domain" description="Thioredoxin" evidence="1">
    <location>
        <begin position="22"/>
        <end position="143"/>
    </location>
</feature>
<dbReference type="InterPro" id="IPR011990">
    <property type="entry name" value="TPR-like_helical_dom_sf"/>
</dbReference>
<dbReference type="InterPro" id="IPR036249">
    <property type="entry name" value="Thioredoxin-like_sf"/>
</dbReference>